<evidence type="ECO:0000313" key="2">
    <source>
        <dbReference type="EMBL" id="BDQ37838.1"/>
    </source>
</evidence>
<feature type="region of interest" description="Disordered" evidence="1">
    <location>
        <begin position="89"/>
        <end position="128"/>
    </location>
</feature>
<keyword evidence="3" id="KW-1185">Reference proteome</keyword>
<evidence type="ECO:0000313" key="3">
    <source>
        <dbReference type="Proteomes" id="UP001317742"/>
    </source>
</evidence>
<dbReference type="Proteomes" id="UP001317742">
    <property type="component" value="Chromosome"/>
</dbReference>
<dbReference type="RefSeq" id="WP_281760355.1">
    <property type="nucleotide sequence ID" value="NZ_AP026709.1"/>
</dbReference>
<reference evidence="2 3" key="1">
    <citation type="submission" date="2022-08" db="EMBL/GenBank/DDBJ databases">
        <title>Genome Sequence of the sulphate-reducing bacterium, Pseudodesulfovibrio sp. SYK.</title>
        <authorList>
            <person name="Kondo R."/>
            <person name="Kataoka T."/>
        </authorList>
    </citation>
    <scope>NUCLEOTIDE SEQUENCE [LARGE SCALE GENOMIC DNA]</scope>
    <source>
        <strain evidence="2 3">SYK</strain>
    </source>
</reference>
<organism evidence="2 3">
    <name type="scientific">Pseudodesulfovibrio nedwellii</name>
    <dbReference type="NCBI Taxonomy" id="2973072"/>
    <lineage>
        <taxon>Bacteria</taxon>
        <taxon>Pseudomonadati</taxon>
        <taxon>Thermodesulfobacteriota</taxon>
        <taxon>Desulfovibrionia</taxon>
        <taxon>Desulfovibrionales</taxon>
        <taxon>Desulfovibrionaceae</taxon>
    </lineage>
</organism>
<dbReference type="SUPFAM" id="SSF53474">
    <property type="entry name" value="alpha/beta-Hydrolases"/>
    <property type="match status" value="1"/>
</dbReference>
<gene>
    <name evidence="2" type="ORF">SYK_21980</name>
</gene>
<evidence type="ECO:0008006" key="4">
    <source>
        <dbReference type="Google" id="ProtNLM"/>
    </source>
</evidence>
<evidence type="ECO:0000256" key="1">
    <source>
        <dbReference type="SAM" id="MobiDB-lite"/>
    </source>
</evidence>
<dbReference type="InterPro" id="IPR029058">
    <property type="entry name" value="AB_hydrolase_fold"/>
</dbReference>
<name>A0ABN6S6A1_9BACT</name>
<dbReference type="EMBL" id="AP026709">
    <property type="protein sequence ID" value="BDQ37838.1"/>
    <property type="molecule type" value="Genomic_DNA"/>
</dbReference>
<protein>
    <recommendedName>
        <fullName evidence="4">Alpha/beta hydrolase family protein</fullName>
    </recommendedName>
</protein>
<proteinExistence type="predicted"/>
<accession>A0ABN6S6A1</accession>
<sequence>MRHALSWFLSILFHAILVVALLQSVDLEPLLPEDIMQVDLTEVEEPQPITPMPEPQKIPAPDPMAEIAAPEEPPMAAPLPMNKTVVLANELPPPPEPELAPEPEPEPDVIEISPNKTLPPEEELEEDGKPRKIVTRKEFTVHRGHEARFGRAMMGDYFSYSTKEFSGQFRTKDNRVVSIIDARNTKYGRFLIYDSKNKTLRRLKQAFGKYVYTIGPSVYADEPVTGSVTFLAKNDRIERFILMTDDDRIAHYPRKVHVREEEVTFSGPAKNIEAGISRPPYGEGHEGVVVIHGPDCVNPGLVQGFTRTLSMHDLATLHFIPRGCMNEEPTPGTTEELVQDTTAALGYFAGRKEIDANHVGIWGNGPGAPAAIKTASRTNPAFLVCVLTDTVKTDDIPDRKTLSQLKTPVLWLITGRDTAKWTPLIRTLEAFRDKDKRPFSIIVAPLKASQDVLDAKGEQSAWVEQVADDHASLAASWIHNLKK</sequence>
<feature type="compositionally biased region" description="Acidic residues" evidence="1">
    <location>
        <begin position="99"/>
        <end position="109"/>
    </location>
</feature>
<dbReference type="Gene3D" id="3.40.50.1820">
    <property type="entry name" value="alpha/beta hydrolase"/>
    <property type="match status" value="1"/>
</dbReference>